<dbReference type="GO" id="GO:0003700">
    <property type="term" value="F:DNA-binding transcription factor activity"/>
    <property type="evidence" value="ECO:0007669"/>
    <property type="project" value="InterPro"/>
</dbReference>
<feature type="binding site" evidence="7">
    <location>
        <position position="117"/>
    </location>
    <ligand>
        <name>Zn(2+)</name>
        <dbReference type="ChEBI" id="CHEBI:29105"/>
    </ligand>
</feature>
<dbReference type="InterPro" id="IPR036388">
    <property type="entry name" value="WH-like_DNA-bd_sf"/>
</dbReference>
<dbReference type="InterPro" id="IPR002481">
    <property type="entry name" value="FUR"/>
</dbReference>
<comment type="cofactor">
    <cofactor evidence="7">
        <name>Zn(2+)</name>
        <dbReference type="ChEBI" id="CHEBI:29105"/>
    </cofactor>
    <text evidence="7">Binds 1 zinc ion per subunit.</text>
</comment>
<evidence type="ECO:0000256" key="7">
    <source>
        <dbReference type="PIRSR" id="PIRSR602481-1"/>
    </source>
</evidence>
<feature type="binding site" evidence="7">
    <location>
        <position position="157"/>
    </location>
    <ligand>
        <name>Zn(2+)</name>
        <dbReference type="ChEBI" id="CHEBI:29105"/>
    </ligand>
</feature>
<protein>
    <submittedName>
        <fullName evidence="8">Transcriptional repressor</fullName>
    </submittedName>
</protein>
<feature type="binding site" evidence="7">
    <location>
        <position position="160"/>
    </location>
    <ligand>
        <name>Zn(2+)</name>
        <dbReference type="ChEBI" id="CHEBI:29105"/>
    </ligand>
</feature>
<feature type="binding site" evidence="7">
    <location>
        <position position="120"/>
    </location>
    <ligand>
        <name>Zn(2+)</name>
        <dbReference type="ChEBI" id="CHEBI:29105"/>
    </ligand>
</feature>
<dbReference type="GO" id="GO:0008270">
    <property type="term" value="F:zinc ion binding"/>
    <property type="evidence" value="ECO:0007669"/>
    <property type="project" value="TreeGrafter"/>
</dbReference>
<evidence type="ECO:0000256" key="3">
    <source>
        <dbReference type="ARBA" id="ARBA00022833"/>
    </source>
</evidence>
<dbReference type="Proteomes" id="UP000752292">
    <property type="component" value="Unassembled WGS sequence"/>
</dbReference>
<keyword evidence="5" id="KW-0238">DNA-binding</keyword>
<comment type="caution">
    <text evidence="8">The sequence shown here is derived from an EMBL/GenBank/DDBJ whole genome shotgun (WGS) entry which is preliminary data.</text>
</comment>
<dbReference type="Gene3D" id="3.30.1490.190">
    <property type="match status" value="1"/>
</dbReference>
<evidence type="ECO:0000256" key="1">
    <source>
        <dbReference type="ARBA" id="ARBA00007957"/>
    </source>
</evidence>
<accession>A0A933E8P2</accession>
<evidence type="ECO:0000256" key="6">
    <source>
        <dbReference type="ARBA" id="ARBA00023163"/>
    </source>
</evidence>
<dbReference type="CDD" id="cd07153">
    <property type="entry name" value="Fur_like"/>
    <property type="match status" value="1"/>
</dbReference>
<reference evidence="8" key="1">
    <citation type="submission" date="2020-07" db="EMBL/GenBank/DDBJ databases">
        <title>Huge and variable diversity of episymbiotic CPR bacteria and DPANN archaea in groundwater ecosystems.</title>
        <authorList>
            <person name="He C.Y."/>
            <person name="Keren R."/>
            <person name="Whittaker M."/>
            <person name="Farag I.F."/>
            <person name="Doudna J."/>
            <person name="Cate J.H.D."/>
            <person name="Banfield J.F."/>
        </authorList>
    </citation>
    <scope>NUCLEOTIDE SEQUENCE</scope>
    <source>
        <strain evidence="8">NC_groundwater_1370_Ag_S-0.2um_69_93</strain>
    </source>
</reference>
<proteinExistence type="inferred from homology"/>
<dbReference type="GO" id="GO:0005829">
    <property type="term" value="C:cytosol"/>
    <property type="evidence" value="ECO:0007669"/>
    <property type="project" value="TreeGrafter"/>
</dbReference>
<dbReference type="InterPro" id="IPR043135">
    <property type="entry name" value="Fur_C"/>
</dbReference>
<dbReference type="EMBL" id="JACQRX010000354">
    <property type="protein sequence ID" value="MBI4252411.1"/>
    <property type="molecule type" value="Genomic_DNA"/>
</dbReference>
<keyword evidence="4" id="KW-0805">Transcription regulation</keyword>
<keyword evidence="6" id="KW-0804">Transcription</keyword>
<dbReference type="Pfam" id="PF01475">
    <property type="entry name" value="FUR"/>
    <property type="match status" value="1"/>
</dbReference>
<dbReference type="SUPFAM" id="SSF46785">
    <property type="entry name" value="Winged helix' DNA-binding domain"/>
    <property type="match status" value="1"/>
</dbReference>
<evidence type="ECO:0000256" key="2">
    <source>
        <dbReference type="ARBA" id="ARBA00022491"/>
    </source>
</evidence>
<organism evidence="8 9">
    <name type="scientific">Tectimicrobiota bacterium</name>
    <dbReference type="NCBI Taxonomy" id="2528274"/>
    <lineage>
        <taxon>Bacteria</taxon>
        <taxon>Pseudomonadati</taxon>
        <taxon>Nitrospinota/Tectimicrobiota group</taxon>
        <taxon>Candidatus Tectimicrobiota</taxon>
    </lineage>
</organism>
<evidence type="ECO:0000313" key="8">
    <source>
        <dbReference type="EMBL" id="MBI4252411.1"/>
    </source>
</evidence>
<evidence type="ECO:0000256" key="4">
    <source>
        <dbReference type="ARBA" id="ARBA00023015"/>
    </source>
</evidence>
<dbReference type="GO" id="GO:0045892">
    <property type="term" value="P:negative regulation of DNA-templated transcription"/>
    <property type="evidence" value="ECO:0007669"/>
    <property type="project" value="TreeGrafter"/>
</dbReference>
<comment type="similarity">
    <text evidence="1">Belongs to the Fur family.</text>
</comment>
<dbReference type="GO" id="GO:1900376">
    <property type="term" value="P:regulation of secondary metabolite biosynthetic process"/>
    <property type="evidence" value="ECO:0007669"/>
    <property type="project" value="TreeGrafter"/>
</dbReference>
<keyword evidence="7" id="KW-0479">Metal-binding</keyword>
<sequence>MAAHSAQAVFPTSGHDHAACVAGALERAAGICARRGARLTPIRHRVLELVWASHAPIGAYDILARMEPASRRSAPATVYRALDFLMAHGFVHRLSSVNAYVGCGFPGAPHMAQFLICKECGAVAEMEEPRIGRAIGSAAAQAGFEVETPVIEVRGRCPACQKDGAQDARR</sequence>
<keyword evidence="2" id="KW-0678">Repressor</keyword>
<dbReference type="Gene3D" id="1.10.10.10">
    <property type="entry name" value="Winged helix-like DNA-binding domain superfamily/Winged helix DNA-binding domain"/>
    <property type="match status" value="1"/>
</dbReference>
<name>A0A933E8P2_UNCTE</name>
<dbReference type="GO" id="GO:0000976">
    <property type="term" value="F:transcription cis-regulatory region binding"/>
    <property type="evidence" value="ECO:0007669"/>
    <property type="project" value="TreeGrafter"/>
</dbReference>
<gene>
    <name evidence="8" type="ORF">HY618_08120</name>
</gene>
<evidence type="ECO:0000313" key="9">
    <source>
        <dbReference type="Proteomes" id="UP000752292"/>
    </source>
</evidence>
<dbReference type="PANTHER" id="PTHR33202">
    <property type="entry name" value="ZINC UPTAKE REGULATION PROTEIN"/>
    <property type="match status" value="1"/>
</dbReference>
<evidence type="ECO:0000256" key="5">
    <source>
        <dbReference type="ARBA" id="ARBA00023125"/>
    </source>
</evidence>
<keyword evidence="3 7" id="KW-0862">Zinc</keyword>
<dbReference type="AlphaFoldDB" id="A0A933E8P2"/>
<dbReference type="InterPro" id="IPR036390">
    <property type="entry name" value="WH_DNA-bd_sf"/>
</dbReference>
<dbReference type="PANTHER" id="PTHR33202:SF6">
    <property type="entry name" value="ZINC UPTAKE REGULATION PROTEIN"/>
    <property type="match status" value="1"/>
</dbReference>